<organism evidence="1 2">
    <name type="scientific">Baia soyae</name>
    <dbReference type="NCBI Taxonomy" id="1544746"/>
    <lineage>
        <taxon>Bacteria</taxon>
        <taxon>Bacillati</taxon>
        <taxon>Bacillota</taxon>
        <taxon>Bacilli</taxon>
        <taxon>Bacillales</taxon>
        <taxon>Thermoactinomycetaceae</taxon>
        <taxon>Baia</taxon>
    </lineage>
</organism>
<comment type="caution">
    <text evidence="1">The sequence shown here is derived from an EMBL/GenBank/DDBJ whole genome shotgun (WGS) entry which is preliminary data.</text>
</comment>
<name>A0A4R2RDM8_9BACL</name>
<evidence type="ECO:0000313" key="2">
    <source>
        <dbReference type="Proteomes" id="UP000294746"/>
    </source>
</evidence>
<dbReference type="RefSeq" id="WP_131850056.1">
    <property type="nucleotide sequence ID" value="NZ_SLXV01000076.1"/>
</dbReference>
<dbReference type="InterPro" id="IPR035424">
    <property type="entry name" value="Antitoxin_RelB"/>
</dbReference>
<dbReference type="EMBL" id="SLXV01000076">
    <property type="protein sequence ID" value="TCP60438.1"/>
    <property type="molecule type" value="Genomic_DNA"/>
</dbReference>
<dbReference type="Proteomes" id="UP000294746">
    <property type="component" value="Unassembled WGS sequence"/>
</dbReference>
<sequence>MQAAMATDVRKNWSEFFDTVVRDKPQAVQRNRDLAMFIALPHMKEILKSYKLTLEVEREEDGSYTGGLKEIDLVSNAHSLQDLKKNLAQDLVEYAQNYMEEFNLYFHSPNRRNHFPYVLHVLIHDDLTEVEKLIDGNLERA</sequence>
<dbReference type="Gene3D" id="3.40.1620.10">
    <property type="entry name" value="YefM-like domain"/>
    <property type="match status" value="1"/>
</dbReference>
<proteinExistence type="predicted"/>
<keyword evidence="2" id="KW-1185">Reference proteome</keyword>
<dbReference type="OrthoDB" id="2374448at2"/>
<protein>
    <submittedName>
        <fullName evidence="1">Antitoxin of RelE/RelB toxin-antitoxin system</fullName>
    </submittedName>
</protein>
<gene>
    <name evidence="1" type="ORF">EDD57_1762</name>
</gene>
<dbReference type="AlphaFoldDB" id="A0A4R2RDM8"/>
<reference evidence="1 2" key="1">
    <citation type="submission" date="2019-03" db="EMBL/GenBank/DDBJ databases">
        <title>Genomic Encyclopedia of Type Strains, Phase IV (KMG-IV): sequencing the most valuable type-strain genomes for metagenomic binning, comparative biology and taxonomic classification.</title>
        <authorList>
            <person name="Goeker M."/>
        </authorList>
    </citation>
    <scope>NUCLEOTIDE SEQUENCE [LARGE SCALE GENOMIC DNA]</scope>
    <source>
        <strain evidence="1 2">DSM 46831</strain>
    </source>
</reference>
<evidence type="ECO:0000313" key="1">
    <source>
        <dbReference type="EMBL" id="TCP60438.1"/>
    </source>
</evidence>
<dbReference type="Gene3D" id="3.30.160.620">
    <property type="match status" value="1"/>
</dbReference>
<dbReference type="Pfam" id="PF12910">
    <property type="entry name" value="PHD_like"/>
    <property type="match status" value="1"/>
</dbReference>
<accession>A0A4R2RDM8</accession>